<dbReference type="Proteomes" id="UP000094112">
    <property type="component" value="Unassembled WGS sequence"/>
</dbReference>
<dbReference type="EMBL" id="KV454210">
    <property type="protein sequence ID" value="ODQ59618.1"/>
    <property type="molecule type" value="Genomic_DNA"/>
</dbReference>
<evidence type="ECO:0000313" key="3">
    <source>
        <dbReference type="Proteomes" id="UP000094112"/>
    </source>
</evidence>
<dbReference type="InterPro" id="IPR000477">
    <property type="entry name" value="RT_dom"/>
</dbReference>
<dbReference type="InterPro" id="IPR043502">
    <property type="entry name" value="DNA/RNA_pol_sf"/>
</dbReference>
<dbReference type="AlphaFoldDB" id="A0A1E3P2R3"/>
<accession>A0A1E3P2R3</accession>
<reference evidence="2 3" key="1">
    <citation type="journal article" date="2016" name="Proc. Natl. Acad. Sci. U.S.A.">
        <title>Comparative genomics of biotechnologically important yeasts.</title>
        <authorList>
            <person name="Riley R."/>
            <person name="Haridas S."/>
            <person name="Wolfe K.H."/>
            <person name="Lopes M.R."/>
            <person name="Hittinger C.T."/>
            <person name="Goeker M."/>
            <person name="Salamov A.A."/>
            <person name="Wisecaver J.H."/>
            <person name="Long T.M."/>
            <person name="Calvey C.H."/>
            <person name="Aerts A.L."/>
            <person name="Barry K.W."/>
            <person name="Choi C."/>
            <person name="Clum A."/>
            <person name="Coughlan A.Y."/>
            <person name="Deshpande S."/>
            <person name="Douglass A.P."/>
            <person name="Hanson S.J."/>
            <person name="Klenk H.-P."/>
            <person name="LaButti K.M."/>
            <person name="Lapidus A."/>
            <person name="Lindquist E.A."/>
            <person name="Lipzen A.M."/>
            <person name="Meier-Kolthoff J.P."/>
            <person name="Ohm R.A."/>
            <person name="Otillar R.P."/>
            <person name="Pangilinan J.L."/>
            <person name="Peng Y."/>
            <person name="Rokas A."/>
            <person name="Rosa C.A."/>
            <person name="Scheuner C."/>
            <person name="Sibirny A.A."/>
            <person name="Slot J.C."/>
            <person name="Stielow J.B."/>
            <person name="Sun H."/>
            <person name="Kurtzman C.P."/>
            <person name="Blackwell M."/>
            <person name="Grigoriev I.V."/>
            <person name="Jeffries T.W."/>
        </authorList>
    </citation>
    <scope>NUCLEOTIDE SEQUENCE [LARGE SCALE GENOMIC DNA]</scope>
    <source>
        <strain evidence="3">ATCC 58044 / CBS 1984 / NCYC 433 / NRRL Y-366-8</strain>
    </source>
</reference>
<evidence type="ECO:0000313" key="2">
    <source>
        <dbReference type="EMBL" id="ODQ59618.1"/>
    </source>
</evidence>
<protein>
    <recommendedName>
        <fullName evidence="1">Reverse transcriptase domain-containing protein</fullName>
    </recommendedName>
</protein>
<gene>
    <name evidence="2" type="ORF">WICANDRAFT_62205</name>
</gene>
<evidence type="ECO:0000259" key="1">
    <source>
        <dbReference type="Pfam" id="PF00078"/>
    </source>
</evidence>
<keyword evidence="3" id="KW-1185">Reference proteome</keyword>
<dbReference type="OrthoDB" id="6780578at2759"/>
<dbReference type="SUPFAM" id="SSF56672">
    <property type="entry name" value="DNA/RNA polymerases"/>
    <property type="match status" value="1"/>
</dbReference>
<dbReference type="RefSeq" id="XP_019038825.1">
    <property type="nucleotide sequence ID" value="XM_019183326.1"/>
</dbReference>
<dbReference type="Pfam" id="PF00078">
    <property type="entry name" value="RVT_1"/>
    <property type="match status" value="1"/>
</dbReference>
<feature type="domain" description="Reverse transcriptase" evidence="1">
    <location>
        <begin position="9"/>
        <end position="92"/>
    </location>
</feature>
<organism evidence="2 3">
    <name type="scientific">Wickerhamomyces anomalus (strain ATCC 58044 / CBS 1984 / NCYC 433 / NRRL Y-366-8)</name>
    <name type="common">Yeast</name>
    <name type="synonym">Hansenula anomala</name>
    <dbReference type="NCBI Taxonomy" id="683960"/>
    <lineage>
        <taxon>Eukaryota</taxon>
        <taxon>Fungi</taxon>
        <taxon>Dikarya</taxon>
        <taxon>Ascomycota</taxon>
        <taxon>Saccharomycotina</taxon>
        <taxon>Saccharomycetes</taxon>
        <taxon>Phaffomycetales</taxon>
        <taxon>Wickerhamomycetaceae</taxon>
        <taxon>Wickerhamomyces</taxon>
    </lineage>
</organism>
<dbReference type="GeneID" id="30200572"/>
<name>A0A1E3P2R3_WICAA</name>
<sequence>MHSPFDAKDLTVIAYADDVNLLVKSKEELEKITTNFQIYEDVSNMKINLDKSNIVTLRRWMENEYKEEYKDNAIKVTPLEKASAIKFLGISINGEKLN</sequence>
<proteinExistence type="predicted"/>